<dbReference type="AlphaFoldDB" id="A0A3N2Q5W3"/>
<comment type="similarity">
    <text evidence="1">Belongs to the thioesterase PaaI family.</text>
</comment>
<evidence type="ECO:0000256" key="2">
    <source>
        <dbReference type="ARBA" id="ARBA00022801"/>
    </source>
</evidence>
<dbReference type="OrthoDB" id="46529at2759"/>
<feature type="domain" description="Thioesterase" evidence="3">
    <location>
        <begin position="42"/>
        <end position="117"/>
    </location>
</feature>
<dbReference type="InterPro" id="IPR029069">
    <property type="entry name" value="HotDog_dom_sf"/>
</dbReference>
<dbReference type="InterPro" id="IPR006683">
    <property type="entry name" value="Thioestr_dom"/>
</dbReference>
<organism evidence="4 5">
    <name type="scientific">Sodiomyces alkalinus (strain CBS 110278 / VKM F-3762 / F11)</name>
    <name type="common">Alkaliphilic filamentous fungus</name>
    <dbReference type="NCBI Taxonomy" id="1314773"/>
    <lineage>
        <taxon>Eukaryota</taxon>
        <taxon>Fungi</taxon>
        <taxon>Dikarya</taxon>
        <taxon>Ascomycota</taxon>
        <taxon>Pezizomycotina</taxon>
        <taxon>Sordariomycetes</taxon>
        <taxon>Hypocreomycetidae</taxon>
        <taxon>Glomerellales</taxon>
        <taxon>Plectosphaerellaceae</taxon>
        <taxon>Sodiomyces</taxon>
    </lineage>
</organism>
<evidence type="ECO:0000313" key="5">
    <source>
        <dbReference type="Proteomes" id="UP000272025"/>
    </source>
</evidence>
<dbReference type="GO" id="GO:0047617">
    <property type="term" value="F:fatty acyl-CoA hydrolase activity"/>
    <property type="evidence" value="ECO:0007669"/>
    <property type="project" value="InterPro"/>
</dbReference>
<dbReference type="GO" id="GO:0016853">
    <property type="term" value="F:isomerase activity"/>
    <property type="evidence" value="ECO:0007669"/>
    <property type="project" value="UniProtKB-KW"/>
</dbReference>
<dbReference type="Pfam" id="PF03061">
    <property type="entry name" value="4HBT"/>
    <property type="match status" value="1"/>
</dbReference>
<dbReference type="PANTHER" id="PTHR21660">
    <property type="entry name" value="THIOESTERASE SUPERFAMILY MEMBER-RELATED"/>
    <property type="match status" value="1"/>
</dbReference>
<dbReference type="Gene3D" id="3.10.129.10">
    <property type="entry name" value="Hotdog Thioesterase"/>
    <property type="match status" value="1"/>
</dbReference>
<dbReference type="NCBIfam" id="TIGR00369">
    <property type="entry name" value="unchar_dom_1"/>
    <property type="match status" value="1"/>
</dbReference>
<keyword evidence="5" id="KW-1185">Reference proteome</keyword>
<proteinExistence type="inferred from homology"/>
<dbReference type="EMBL" id="ML119051">
    <property type="protein sequence ID" value="ROT42048.1"/>
    <property type="molecule type" value="Genomic_DNA"/>
</dbReference>
<dbReference type="RefSeq" id="XP_028469854.1">
    <property type="nucleotide sequence ID" value="XM_028607696.1"/>
</dbReference>
<keyword evidence="4" id="KW-0413">Isomerase</keyword>
<dbReference type="STRING" id="1314773.A0A3N2Q5W3"/>
<dbReference type="InterPro" id="IPR039298">
    <property type="entry name" value="ACOT13"/>
</dbReference>
<dbReference type="GeneID" id="39576174"/>
<gene>
    <name evidence="4" type="ORF">SODALDRAFT_270071</name>
</gene>
<dbReference type="InterPro" id="IPR003736">
    <property type="entry name" value="PAAI_dom"/>
</dbReference>
<dbReference type="Proteomes" id="UP000272025">
    <property type="component" value="Unassembled WGS sequence"/>
</dbReference>
<evidence type="ECO:0000256" key="1">
    <source>
        <dbReference type="ARBA" id="ARBA00008324"/>
    </source>
</evidence>
<keyword evidence="2" id="KW-0378">Hydrolase</keyword>
<protein>
    <submittedName>
        <fullName evidence="4">Thioesterase/thiol ester dehydrase-isomerase</fullName>
    </submittedName>
</protein>
<reference evidence="4 5" key="1">
    <citation type="journal article" date="2018" name="Mol. Ecol.">
        <title>The obligate alkalophilic soda-lake fungus Sodiomyces alkalinus has shifted to a protein diet.</title>
        <authorList>
            <person name="Grum-Grzhimaylo A.A."/>
            <person name="Falkoski D.L."/>
            <person name="van den Heuvel J."/>
            <person name="Valero-Jimenez C.A."/>
            <person name="Min B."/>
            <person name="Choi I.G."/>
            <person name="Lipzen A."/>
            <person name="Daum C.G."/>
            <person name="Aanen D.K."/>
            <person name="Tsang A."/>
            <person name="Henrissat B."/>
            <person name="Bilanenko E.N."/>
            <person name="de Vries R.P."/>
            <person name="van Kan J.A.L."/>
            <person name="Grigoriev I.V."/>
            <person name="Debets A.J.M."/>
        </authorList>
    </citation>
    <scope>NUCLEOTIDE SEQUENCE [LARGE SCALE GENOMIC DNA]</scope>
    <source>
        <strain evidence="4 5">F11</strain>
    </source>
</reference>
<evidence type="ECO:0000313" key="4">
    <source>
        <dbReference type="EMBL" id="ROT42048.1"/>
    </source>
</evidence>
<dbReference type="CDD" id="cd03443">
    <property type="entry name" value="PaaI_thioesterase"/>
    <property type="match status" value="1"/>
</dbReference>
<dbReference type="SUPFAM" id="SSF54637">
    <property type="entry name" value="Thioesterase/thiol ester dehydrase-isomerase"/>
    <property type="match status" value="1"/>
</dbReference>
<evidence type="ECO:0000259" key="3">
    <source>
        <dbReference type="Pfam" id="PF03061"/>
    </source>
</evidence>
<name>A0A3N2Q5W3_SODAK</name>
<accession>A0A3N2Q5W3</accession>
<dbReference type="PANTHER" id="PTHR21660:SF11">
    <property type="entry name" value="FAMILY PROTEIN, PUTATIVE (AFU_ORTHOLOGUE AFUA_4G04355)-RELATED"/>
    <property type="match status" value="1"/>
</dbReference>
<sequence length="145" mass="15477">MASPLYAFLLSHETHGLQLTHASKGLVRFRLRLAACHLNAAGSLHGSVAATVVDWAGGLAVAAWDLRAQTGVSVDIHVSYLSGARLGQVVEVEGRVDRVGGSLAFTTVEIWKVDGLEEEEKGVEGGERDGCVVLGRHTKYVRSRS</sequence>